<keyword evidence="1" id="KW-0732">Signal</keyword>
<protein>
    <recommendedName>
        <fullName evidence="4">Secreted protein</fullName>
    </recommendedName>
</protein>
<evidence type="ECO:0000313" key="3">
    <source>
        <dbReference type="Proteomes" id="UP000598297"/>
    </source>
</evidence>
<keyword evidence="3" id="KW-1185">Reference proteome</keyword>
<dbReference type="OrthoDB" id="3542365at2"/>
<evidence type="ECO:0000256" key="1">
    <source>
        <dbReference type="SAM" id="SignalP"/>
    </source>
</evidence>
<accession>A0A964UWS7</accession>
<feature type="signal peptide" evidence="1">
    <location>
        <begin position="1"/>
        <end position="26"/>
    </location>
</feature>
<organism evidence="2 3">
    <name type="scientific">Streptomyces boluensis</name>
    <dbReference type="NCBI Taxonomy" id="1775135"/>
    <lineage>
        <taxon>Bacteria</taxon>
        <taxon>Bacillati</taxon>
        <taxon>Actinomycetota</taxon>
        <taxon>Actinomycetes</taxon>
        <taxon>Kitasatosporales</taxon>
        <taxon>Streptomycetaceae</taxon>
        <taxon>Streptomyces</taxon>
    </lineage>
</organism>
<dbReference type="RefSeq" id="WP_161700941.1">
    <property type="nucleotide sequence ID" value="NZ_JAAAHS010000206.1"/>
</dbReference>
<proteinExistence type="predicted"/>
<evidence type="ECO:0008006" key="4">
    <source>
        <dbReference type="Google" id="ProtNLM"/>
    </source>
</evidence>
<evidence type="ECO:0000313" key="2">
    <source>
        <dbReference type="EMBL" id="NBE54287.1"/>
    </source>
</evidence>
<dbReference type="AlphaFoldDB" id="A0A964UWS7"/>
<feature type="chain" id="PRO_5037489493" description="Secreted protein" evidence="1">
    <location>
        <begin position="27"/>
        <end position="117"/>
    </location>
</feature>
<dbReference type="EMBL" id="JAAAHS010000206">
    <property type="protein sequence ID" value="NBE54287.1"/>
    <property type="molecule type" value="Genomic_DNA"/>
</dbReference>
<comment type="caution">
    <text evidence="2">The sequence shown here is derived from an EMBL/GenBank/DDBJ whole genome shotgun (WGS) entry which is preliminary data.</text>
</comment>
<gene>
    <name evidence="2" type="ORF">GUY60_23275</name>
</gene>
<reference evidence="2" key="1">
    <citation type="submission" date="2020-01" db="EMBL/GenBank/DDBJ databases">
        <title>Whole-genome analyses of novel actinobacteria.</title>
        <authorList>
            <person name="Sahin N."/>
        </authorList>
    </citation>
    <scope>NUCLEOTIDE SEQUENCE</scope>
    <source>
        <strain evidence="2">YC537</strain>
    </source>
</reference>
<name>A0A964UWS7_9ACTN</name>
<sequence>MRLRHTVAASCGAFALTALLAAPASAATGDFSYSFVGISGDRQSATLHNPESGQCVTIPEAADPDSSHTAFAPHNFTDSYAIVFTEPNCTGDVWRLKPHGRPATDQLALRSVVFVGA</sequence>
<dbReference type="Proteomes" id="UP000598297">
    <property type="component" value="Unassembled WGS sequence"/>
</dbReference>